<dbReference type="EMBL" id="BTGB01000005">
    <property type="protein sequence ID" value="GMM47258.1"/>
    <property type="molecule type" value="Genomic_DNA"/>
</dbReference>
<dbReference type="GO" id="GO:0007039">
    <property type="term" value="P:protein catabolic process in the vacuole"/>
    <property type="evidence" value="ECO:0007669"/>
    <property type="project" value="TreeGrafter"/>
</dbReference>
<keyword evidence="2" id="KW-1185">Reference proteome</keyword>
<dbReference type="AlphaFoldDB" id="A0AAV5R7R2"/>
<evidence type="ECO:0000313" key="2">
    <source>
        <dbReference type="Proteomes" id="UP001378960"/>
    </source>
</evidence>
<accession>A0AAV5R7R2</accession>
<organism evidence="1 2">
    <name type="scientific">Pichia kluyveri</name>
    <name type="common">Yeast</name>
    <dbReference type="NCBI Taxonomy" id="36015"/>
    <lineage>
        <taxon>Eukaryota</taxon>
        <taxon>Fungi</taxon>
        <taxon>Dikarya</taxon>
        <taxon>Ascomycota</taxon>
        <taxon>Saccharomycotina</taxon>
        <taxon>Pichiomycetes</taxon>
        <taxon>Pichiales</taxon>
        <taxon>Pichiaceae</taxon>
        <taxon>Pichia</taxon>
    </lineage>
</organism>
<proteinExistence type="predicted"/>
<sequence>MSEQQKQKQQYNDYLNLAHQFLDTNFIESVKTNKFNVLPIISTNPVLDSFVHTEPPIAVDYFSYDLTSKEYHNCWKNISNNQFMKPYELSNVDNITKLRTVQQTDDIMMFLPTTSQVRLENACWRAWYKKLKCLKELNPTDINWFKENDVTVLYGPLIEEDEMEFSNKDINKDINENITTIDKDIDGDCKMNDEWTDESANSSDNESMLNYRRFSVDSVATSLSSQSNHASPNVINNDKPEIGEHEFTTSNETKILRSILKKRKNVYSISEPTYPKKRISFSENLINVRFIA</sequence>
<dbReference type="GO" id="GO:0005773">
    <property type="term" value="C:vacuole"/>
    <property type="evidence" value="ECO:0007669"/>
    <property type="project" value="GOC"/>
</dbReference>
<gene>
    <name evidence="1" type="ORF">DAPK24_038330</name>
</gene>
<dbReference type="InterPro" id="IPR052292">
    <property type="entry name" value="Glucose_repression_reg"/>
</dbReference>
<name>A0AAV5R7R2_PICKL</name>
<dbReference type="GO" id="GO:0042149">
    <property type="term" value="P:cellular response to glucose starvation"/>
    <property type="evidence" value="ECO:0007669"/>
    <property type="project" value="TreeGrafter"/>
</dbReference>
<dbReference type="PANTHER" id="PTHR28051">
    <property type="entry name" value="PROTEIN MTL1-RELATED"/>
    <property type="match status" value="1"/>
</dbReference>
<dbReference type="PANTHER" id="PTHR28051:SF1">
    <property type="entry name" value="PROTEIN MTL1-RELATED"/>
    <property type="match status" value="1"/>
</dbReference>
<comment type="caution">
    <text evidence="1">The sequence shown here is derived from an EMBL/GenBank/DDBJ whole genome shotgun (WGS) entry which is preliminary data.</text>
</comment>
<reference evidence="1 2" key="1">
    <citation type="journal article" date="2023" name="Elife">
        <title>Identification of key yeast species and microbe-microbe interactions impacting larval growth of Drosophila in the wild.</title>
        <authorList>
            <person name="Mure A."/>
            <person name="Sugiura Y."/>
            <person name="Maeda R."/>
            <person name="Honda K."/>
            <person name="Sakurai N."/>
            <person name="Takahashi Y."/>
            <person name="Watada M."/>
            <person name="Katoh T."/>
            <person name="Gotoh A."/>
            <person name="Gotoh Y."/>
            <person name="Taniguchi I."/>
            <person name="Nakamura K."/>
            <person name="Hayashi T."/>
            <person name="Katayama T."/>
            <person name="Uemura T."/>
            <person name="Hattori Y."/>
        </authorList>
    </citation>
    <scope>NUCLEOTIDE SEQUENCE [LARGE SCALE GENOMIC DNA]</scope>
    <source>
        <strain evidence="1 2">PK-24</strain>
    </source>
</reference>
<evidence type="ECO:0000313" key="1">
    <source>
        <dbReference type="EMBL" id="GMM47258.1"/>
    </source>
</evidence>
<evidence type="ECO:0008006" key="3">
    <source>
        <dbReference type="Google" id="ProtNLM"/>
    </source>
</evidence>
<dbReference type="Proteomes" id="UP001378960">
    <property type="component" value="Unassembled WGS sequence"/>
</dbReference>
<protein>
    <recommendedName>
        <fullName evidence="3">Nitrogen regulatory protein areA GATA-like domain-containing protein</fullName>
    </recommendedName>
</protein>